<proteinExistence type="predicted"/>
<dbReference type="CDD" id="cd00067">
    <property type="entry name" value="GAL4"/>
    <property type="match status" value="1"/>
</dbReference>
<dbReference type="SMART" id="SM00066">
    <property type="entry name" value="GAL4"/>
    <property type="match status" value="1"/>
</dbReference>
<dbReference type="GO" id="GO:0006351">
    <property type="term" value="P:DNA-templated transcription"/>
    <property type="evidence" value="ECO:0007669"/>
    <property type="project" value="InterPro"/>
</dbReference>
<evidence type="ECO:0000259" key="4">
    <source>
        <dbReference type="PROSITE" id="PS50048"/>
    </source>
</evidence>
<feature type="compositionally biased region" description="Polar residues" evidence="3">
    <location>
        <begin position="1"/>
        <end position="10"/>
    </location>
</feature>
<dbReference type="PROSITE" id="PS50048">
    <property type="entry name" value="ZN2_CY6_FUNGAL_2"/>
    <property type="match status" value="1"/>
</dbReference>
<dbReference type="InterPro" id="IPR001138">
    <property type="entry name" value="Zn2Cys6_DnaBD"/>
</dbReference>
<keyword evidence="2" id="KW-0539">Nucleus</keyword>
<dbReference type="CDD" id="cd12148">
    <property type="entry name" value="fungal_TF_MHR"/>
    <property type="match status" value="1"/>
</dbReference>
<evidence type="ECO:0000313" key="5">
    <source>
        <dbReference type="EMBL" id="OSS49019.1"/>
    </source>
</evidence>
<reference evidence="5 6" key="1">
    <citation type="journal article" date="2017" name="Genome Announc.">
        <title>Genome sequence of the saprophytic ascomycete Epicoccum nigrum ICMP 19927 strain isolated from New Zealand.</title>
        <authorList>
            <person name="Fokin M."/>
            <person name="Fleetwood D."/>
            <person name="Weir B.S."/>
            <person name="Villas-Boas S.G."/>
        </authorList>
    </citation>
    <scope>NUCLEOTIDE SEQUENCE [LARGE SCALE GENOMIC DNA]</scope>
    <source>
        <strain evidence="5 6">ICMP 19927</strain>
    </source>
</reference>
<dbReference type="Pfam" id="PF00172">
    <property type="entry name" value="Zn_clus"/>
    <property type="match status" value="1"/>
</dbReference>
<evidence type="ECO:0000256" key="3">
    <source>
        <dbReference type="SAM" id="MobiDB-lite"/>
    </source>
</evidence>
<dbReference type="GO" id="GO:0008270">
    <property type="term" value="F:zinc ion binding"/>
    <property type="evidence" value="ECO:0007669"/>
    <property type="project" value="InterPro"/>
</dbReference>
<dbReference type="EMBL" id="KZ107844">
    <property type="protein sequence ID" value="OSS49019.1"/>
    <property type="molecule type" value="Genomic_DNA"/>
</dbReference>
<dbReference type="PANTHER" id="PTHR47655">
    <property type="entry name" value="QUINIC ACID UTILIZATION ACTIVATOR"/>
    <property type="match status" value="1"/>
</dbReference>
<evidence type="ECO:0000313" key="6">
    <source>
        <dbReference type="Proteomes" id="UP000193240"/>
    </source>
</evidence>
<dbReference type="PROSITE" id="PS00463">
    <property type="entry name" value="ZN2_CY6_FUNGAL_1"/>
    <property type="match status" value="1"/>
</dbReference>
<dbReference type="SUPFAM" id="SSF57701">
    <property type="entry name" value="Zn2/Cys6 DNA-binding domain"/>
    <property type="match status" value="1"/>
</dbReference>
<dbReference type="InParanoid" id="A0A1Y2LZR1"/>
<keyword evidence="1" id="KW-0479">Metal-binding</keyword>
<gene>
    <name evidence="5" type="ORF">B5807_05563</name>
</gene>
<keyword evidence="6" id="KW-1185">Reference proteome</keyword>
<dbReference type="InterPro" id="IPR036864">
    <property type="entry name" value="Zn2-C6_fun-type_DNA-bd_sf"/>
</dbReference>
<feature type="region of interest" description="Disordered" evidence="3">
    <location>
        <begin position="1"/>
        <end position="32"/>
    </location>
</feature>
<dbReference type="GO" id="GO:0003677">
    <property type="term" value="F:DNA binding"/>
    <property type="evidence" value="ECO:0007669"/>
    <property type="project" value="InterPro"/>
</dbReference>
<dbReference type="GO" id="GO:0000981">
    <property type="term" value="F:DNA-binding transcription factor activity, RNA polymerase II-specific"/>
    <property type="evidence" value="ECO:0007669"/>
    <property type="project" value="InterPro"/>
</dbReference>
<protein>
    <recommendedName>
        <fullName evidence="4">Zn(2)-C6 fungal-type domain-containing protein</fullName>
    </recommendedName>
</protein>
<sequence length="790" mass="86710">MSSSFRSTPLVSKRPREDDSNNDGTTSKRRHRVTEACNPCRHRKDRCNGVRPACDNCLRAGRSCTYRPTKKRGLRTGYVRALEIMAGMLFSKVQGLDLWATSLFDGQNIIPEIHLNEDELQLSNISVEALIERWRGSSLMKKIEETLSTETNEDDEGNESVKVFDRKALQLSVLATETLRARATLGRESSNAFSSMPPGPLISSVLPTDMHASQPRFSMPTEGSVDPSLETDIAISEPVHMETDAIVDCAIDMQEDTPLPVHWRSNLDNYFATSHCWLPISQKHDLLRTGYILSSLPTSQKTSVAVTHGDGVFLRAVLAFAAYHAGSRPVEGVSGADSLGSVHATTVCGAIAAMIPDRIEAVEIGHVRALLIMTLVNMYSGNPKQAWVSIGSATRALTIMIKPFLRQEKPPRDLDEGTRRTALCCMALDSLVSAWVGLPPYFDDADISSIGHLPTEGLEEWEPWIPSTAPEGTTRVAASPGQILSIFNQFMDHIGLLNEMLRVSKGSLTNMHAQLTPLNLADWAGRLALPPYDELICSPQYFNSHLLAASLKEAVVSAANLGNLDINARNTHSRLWQTIEISESFARTTGLPFVSPACSISMFILRLALDSKSYPQCGFGTQLGSLRSCLQELDGSKNVRNVEQYHLQQGMASTASSLRERSLMTEAERLLRNLYGIEIETGTQSNGFEYVQMMDSRVSSGTDAMTIAENNTRNAVGSSIHLQIMEQTVEPSAIGTVLSDDNLFQSLAELDPDDWTANLPEFMKHLGVMNESDVGMDKFFGASGLNTPDP</sequence>
<organism evidence="5 6">
    <name type="scientific">Epicoccum nigrum</name>
    <name type="common">Soil fungus</name>
    <name type="synonym">Epicoccum purpurascens</name>
    <dbReference type="NCBI Taxonomy" id="105696"/>
    <lineage>
        <taxon>Eukaryota</taxon>
        <taxon>Fungi</taxon>
        <taxon>Dikarya</taxon>
        <taxon>Ascomycota</taxon>
        <taxon>Pezizomycotina</taxon>
        <taxon>Dothideomycetes</taxon>
        <taxon>Pleosporomycetidae</taxon>
        <taxon>Pleosporales</taxon>
        <taxon>Pleosporineae</taxon>
        <taxon>Didymellaceae</taxon>
        <taxon>Epicoccum</taxon>
    </lineage>
</organism>
<dbReference type="InterPro" id="IPR052783">
    <property type="entry name" value="Metabolic/Drug-Res_Regulator"/>
</dbReference>
<name>A0A1Y2LZR1_EPING</name>
<dbReference type="PANTHER" id="PTHR47655:SF2">
    <property type="entry name" value="QUINIC ACID UTILIZATION ACTIVATOR"/>
    <property type="match status" value="1"/>
</dbReference>
<dbReference type="InterPro" id="IPR007219">
    <property type="entry name" value="XnlR_reg_dom"/>
</dbReference>
<dbReference type="Gene3D" id="4.10.240.10">
    <property type="entry name" value="Zn(2)-C6 fungal-type DNA-binding domain"/>
    <property type="match status" value="1"/>
</dbReference>
<feature type="domain" description="Zn(2)-C6 fungal-type" evidence="4">
    <location>
        <begin position="36"/>
        <end position="66"/>
    </location>
</feature>
<dbReference type="Pfam" id="PF04082">
    <property type="entry name" value="Fungal_trans"/>
    <property type="match status" value="1"/>
</dbReference>
<accession>A0A1Y2LZR1</accession>
<dbReference type="AlphaFoldDB" id="A0A1Y2LZR1"/>
<dbReference type="GO" id="GO:0045944">
    <property type="term" value="P:positive regulation of transcription by RNA polymerase II"/>
    <property type="evidence" value="ECO:0007669"/>
    <property type="project" value="TreeGrafter"/>
</dbReference>
<dbReference type="Proteomes" id="UP000193240">
    <property type="component" value="Unassembled WGS sequence"/>
</dbReference>
<evidence type="ECO:0000256" key="2">
    <source>
        <dbReference type="ARBA" id="ARBA00023242"/>
    </source>
</evidence>
<evidence type="ECO:0000256" key="1">
    <source>
        <dbReference type="ARBA" id="ARBA00022723"/>
    </source>
</evidence>